<feature type="domain" description="Glycosyl transferase family 1" evidence="2">
    <location>
        <begin position="161"/>
        <end position="307"/>
    </location>
</feature>
<dbReference type="KEGG" id="cgn:OK18_02605"/>
<name>A0A0G3LXK2_CHRGL</name>
<dbReference type="GO" id="GO:0016757">
    <property type="term" value="F:glycosyltransferase activity"/>
    <property type="evidence" value="ECO:0007669"/>
    <property type="project" value="InterPro"/>
</dbReference>
<dbReference type="Proteomes" id="UP000035213">
    <property type="component" value="Chromosome"/>
</dbReference>
<dbReference type="CDD" id="cd03809">
    <property type="entry name" value="GT4_MtfB-like"/>
    <property type="match status" value="1"/>
</dbReference>
<feature type="domain" description="Glycosyltransferase subfamily 4-like N-terminal" evidence="3">
    <location>
        <begin position="62"/>
        <end position="151"/>
    </location>
</feature>
<proteinExistence type="predicted"/>
<dbReference type="Pfam" id="PF13439">
    <property type="entry name" value="Glyco_transf_4"/>
    <property type="match status" value="1"/>
</dbReference>
<dbReference type="InterPro" id="IPR028098">
    <property type="entry name" value="Glyco_trans_4-like_N"/>
</dbReference>
<dbReference type="GO" id="GO:0009103">
    <property type="term" value="P:lipopolysaccharide biosynthetic process"/>
    <property type="evidence" value="ECO:0007669"/>
    <property type="project" value="TreeGrafter"/>
</dbReference>
<sequence length="329" mass="37681">MKVVFLDRKFNPNEISLEKLFGFIKKSISSKGIYIQNIENPFGNGIINLFKSILFYRKSVKNDSIVHITGQIHFAAIGLRTKKIIITVHDLGLYKNWSFMRFLIFKIFWIYLPFRRAKVIVAISEKTKQEIAQIMPSVLKKVVVVPNCVTIDIAKDIVINRETVAKVLIVGTRENKNIKNSISALHNLQVEVFIVGKLEKEYEDLLHSNKIRYKNYFNISDEELKILYQKADVLLFASIYEGFGLPILEAQAQNTLVVTSNILPMNDVAGEGAILVDPNSIDDIKKGLNIALTLSNEEKIEMIRKGKENLKRFSVENISNQYINIYEKL</sequence>
<dbReference type="OrthoDB" id="798298at2"/>
<keyword evidence="1 4" id="KW-0808">Transferase</keyword>
<evidence type="ECO:0000313" key="5">
    <source>
        <dbReference type="Proteomes" id="UP000035213"/>
    </source>
</evidence>
<accession>A0A0G3LXK2</accession>
<dbReference type="InterPro" id="IPR001296">
    <property type="entry name" value="Glyco_trans_1"/>
</dbReference>
<dbReference type="PATRIC" id="fig|1324352.5.peg.567"/>
<dbReference type="PANTHER" id="PTHR46401:SF2">
    <property type="entry name" value="GLYCOSYLTRANSFERASE WBBK-RELATED"/>
    <property type="match status" value="1"/>
</dbReference>
<evidence type="ECO:0000256" key="1">
    <source>
        <dbReference type="ARBA" id="ARBA00022679"/>
    </source>
</evidence>
<gene>
    <name evidence="4" type="ORF">OK18_02605</name>
</gene>
<protein>
    <submittedName>
        <fullName evidence="4">Glycosyl transferase family 1</fullName>
    </submittedName>
</protein>
<dbReference type="STRING" id="1324352.OK18_02605"/>
<dbReference type="PANTHER" id="PTHR46401">
    <property type="entry name" value="GLYCOSYLTRANSFERASE WBBK-RELATED"/>
    <property type="match status" value="1"/>
</dbReference>
<evidence type="ECO:0000259" key="3">
    <source>
        <dbReference type="Pfam" id="PF13439"/>
    </source>
</evidence>
<dbReference type="Gene3D" id="3.40.50.2000">
    <property type="entry name" value="Glycogen Phosphorylase B"/>
    <property type="match status" value="2"/>
</dbReference>
<evidence type="ECO:0000313" key="4">
    <source>
        <dbReference type="EMBL" id="AKK71676.1"/>
    </source>
</evidence>
<dbReference type="AlphaFoldDB" id="A0A0G3LXK2"/>
<reference evidence="4 5" key="1">
    <citation type="submission" date="2014-11" db="EMBL/GenBank/DDBJ databases">
        <authorList>
            <person name="Park G.-S."/>
            <person name="Hong S.-J."/>
            <person name="Jung B.K."/>
            <person name="Khan A.R."/>
            <person name="Kwak Y."/>
            <person name="Shin J.-H."/>
        </authorList>
    </citation>
    <scope>NUCLEOTIDE SEQUENCE [LARGE SCALE GENOMIC DNA]</scope>
    <source>
        <strain evidence="4 5">DSM 27622</strain>
    </source>
</reference>
<evidence type="ECO:0000259" key="2">
    <source>
        <dbReference type="Pfam" id="PF00534"/>
    </source>
</evidence>
<organism evidence="4 5">
    <name type="scientific">Chryseobacterium gallinarum</name>
    <dbReference type="NCBI Taxonomy" id="1324352"/>
    <lineage>
        <taxon>Bacteria</taxon>
        <taxon>Pseudomonadati</taxon>
        <taxon>Bacteroidota</taxon>
        <taxon>Flavobacteriia</taxon>
        <taxon>Flavobacteriales</taxon>
        <taxon>Weeksellaceae</taxon>
        <taxon>Chryseobacterium group</taxon>
        <taxon>Chryseobacterium</taxon>
    </lineage>
</organism>
<dbReference type="SUPFAM" id="SSF53756">
    <property type="entry name" value="UDP-Glycosyltransferase/glycogen phosphorylase"/>
    <property type="match status" value="1"/>
</dbReference>
<dbReference type="EMBL" id="CP009928">
    <property type="protein sequence ID" value="AKK71676.1"/>
    <property type="molecule type" value="Genomic_DNA"/>
</dbReference>
<dbReference type="RefSeq" id="WP_053326990.1">
    <property type="nucleotide sequence ID" value="NZ_CP009928.1"/>
</dbReference>
<dbReference type="Pfam" id="PF00534">
    <property type="entry name" value="Glycos_transf_1"/>
    <property type="match status" value="1"/>
</dbReference>